<dbReference type="InterPro" id="IPR001628">
    <property type="entry name" value="Znf_hrmn_rcpt"/>
</dbReference>
<dbReference type="SMART" id="SM00399">
    <property type="entry name" value="ZnF_C4"/>
    <property type="match status" value="1"/>
</dbReference>
<keyword evidence="5" id="KW-0805">Transcription regulation</keyword>
<evidence type="ECO:0000256" key="13">
    <source>
        <dbReference type="SAM" id="MobiDB-lite"/>
    </source>
</evidence>
<dbReference type="AlphaFoldDB" id="A0AAD7ZBK6"/>
<evidence type="ECO:0000313" key="16">
    <source>
        <dbReference type="Proteomes" id="UP001233999"/>
    </source>
</evidence>
<dbReference type="PROSITE" id="PS51030">
    <property type="entry name" value="NUCLEAR_REC_DBD_2"/>
    <property type="match status" value="1"/>
</dbReference>
<keyword evidence="16" id="KW-1185">Reference proteome</keyword>
<accession>A0AAD7ZBK6</accession>
<keyword evidence="8" id="KW-0675">Receptor</keyword>
<feature type="domain" description="Nuclear receptor" evidence="14">
    <location>
        <begin position="79"/>
        <end position="154"/>
    </location>
</feature>
<keyword evidence="9" id="KW-0539">Nucleus</keyword>
<organism evidence="15 16">
    <name type="scientific">Diploptera punctata</name>
    <name type="common">Pacific beetle cockroach</name>
    <dbReference type="NCBI Taxonomy" id="6984"/>
    <lineage>
        <taxon>Eukaryota</taxon>
        <taxon>Metazoa</taxon>
        <taxon>Ecdysozoa</taxon>
        <taxon>Arthropoda</taxon>
        <taxon>Hexapoda</taxon>
        <taxon>Insecta</taxon>
        <taxon>Pterygota</taxon>
        <taxon>Neoptera</taxon>
        <taxon>Polyneoptera</taxon>
        <taxon>Dictyoptera</taxon>
        <taxon>Blattodea</taxon>
        <taxon>Blaberoidea</taxon>
        <taxon>Blaberidae</taxon>
        <taxon>Diplopterinae</taxon>
        <taxon>Diploptera</taxon>
    </lineage>
</organism>
<evidence type="ECO:0000256" key="1">
    <source>
        <dbReference type="ARBA" id="ARBA00004123"/>
    </source>
</evidence>
<evidence type="ECO:0000256" key="12">
    <source>
        <dbReference type="ARBA" id="ARBA00077334"/>
    </source>
</evidence>
<dbReference type="GO" id="GO:0000978">
    <property type="term" value="F:RNA polymerase II cis-regulatory region sequence-specific DNA binding"/>
    <property type="evidence" value="ECO:0007669"/>
    <property type="project" value="TreeGrafter"/>
</dbReference>
<dbReference type="SUPFAM" id="SSF57716">
    <property type="entry name" value="Glucocorticoid receptor-like (DNA-binding domain)"/>
    <property type="match status" value="1"/>
</dbReference>
<evidence type="ECO:0000256" key="10">
    <source>
        <dbReference type="ARBA" id="ARBA00055215"/>
    </source>
</evidence>
<keyword evidence="4" id="KW-0862">Zinc</keyword>
<dbReference type="PROSITE" id="PS00031">
    <property type="entry name" value="NUCLEAR_REC_DBD_1"/>
    <property type="match status" value="1"/>
</dbReference>
<evidence type="ECO:0000256" key="3">
    <source>
        <dbReference type="ARBA" id="ARBA00022771"/>
    </source>
</evidence>
<reference evidence="15" key="1">
    <citation type="journal article" date="2023" name="IScience">
        <title>Live-bearing cockroach genome reveals convergent evolutionary mechanisms linked to viviparity in insects and beyond.</title>
        <authorList>
            <person name="Fouks B."/>
            <person name="Harrison M.C."/>
            <person name="Mikhailova A.A."/>
            <person name="Marchal E."/>
            <person name="English S."/>
            <person name="Carruthers M."/>
            <person name="Jennings E.C."/>
            <person name="Chiamaka E.L."/>
            <person name="Frigard R.A."/>
            <person name="Pippel M."/>
            <person name="Attardo G.M."/>
            <person name="Benoit J.B."/>
            <person name="Bornberg-Bauer E."/>
            <person name="Tobe S.S."/>
        </authorList>
    </citation>
    <scope>NUCLEOTIDE SEQUENCE</scope>
    <source>
        <strain evidence="15">Stay&amp;Tobe</strain>
    </source>
</reference>
<dbReference type="GO" id="GO:0005634">
    <property type="term" value="C:nucleus"/>
    <property type="evidence" value="ECO:0007669"/>
    <property type="project" value="UniProtKB-SubCell"/>
</dbReference>
<feature type="region of interest" description="Disordered" evidence="13">
    <location>
        <begin position="25"/>
        <end position="69"/>
    </location>
</feature>
<dbReference type="Proteomes" id="UP001233999">
    <property type="component" value="Unassembled WGS sequence"/>
</dbReference>
<dbReference type="GO" id="GO:0008270">
    <property type="term" value="F:zinc ion binding"/>
    <property type="evidence" value="ECO:0007669"/>
    <property type="project" value="UniProtKB-KW"/>
</dbReference>
<comment type="subcellular location">
    <subcellularLocation>
        <location evidence="1">Nucleus</location>
    </subcellularLocation>
</comment>
<comment type="caution">
    <text evidence="15">The sequence shown here is derived from an EMBL/GenBank/DDBJ whole genome shotgun (WGS) entry which is preliminary data.</text>
</comment>
<keyword evidence="2" id="KW-0479">Metal-binding</keyword>
<protein>
    <recommendedName>
        <fullName evidence="11">Probable nuclear hormone receptor HR3</fullName>
    </recommendedName>
    <alternativeName>
        <fullName evidence="12">Nuclear receptor subfamily 1 group F member 4</fullName>
    </alternativeName>
</protein>
<dbReference type="Pfam" id="PF00105">
    <property type="entry name" value="zf-C4"/>
    <property type="match status" value="1"/>
</dbReference>
<dbReference type="EMBL" id="JASPKZ010009349">
    <property type="protein sequence ID" value="KAJ9577700.1"/>
    <property type="molecule type" value="Genomic_DNA"/>
</dbReference>
<keyword evidence="7" id="KW-0804">Transcription</keyword>
<sequence>MDALEELLGEQARGCWTLPHYVTTTRSSNDGVDKSTTSSSPPPPPPSDVSADSTTPPPEGALLPSDKRSANSIRAQIEIIPCKVCGDKSSGVHYGVITCEGCKGFFRRSQSSVVNYQCPRNKNCVVDRVNRNRCQYCRLQKCLRLGMSRDDNCFQFL</sequence>
<evidence type="ECO:0000256" key="11">
    <source>
        <dbReference type="ARBA" id="ARBA00072676"/>
    </source>
</evidence>
<evidence type="ECO:0000313" key="15">
    <source>
        <dbReference type="EMBL" id="KAJ9577700.1"/>
    </source>
</evidence>
<evidence type="ECO:0000259" key="14">
    <source>
        <dbReference type="PROSITE" id="PS51030"/>
    </source>
</evidence>
<evidence type="ECO:0000256" key="7">
    <source>
        <dbReference type="ARBA" id="ARBA00023163"/>
    </source>
</evidence>
<dbReference type="GO" id="GO:0004879">
    <property type="term" value="F:nuclear receptor activity"/>
    <property type="evidence" value="ECO:0007669"/>
    <property type="project" value="TreeGrafter"/>
</dbReference>
<comment type="function">
    <text evidence="10">Putative receptor whose ligand is not yet known.</text>
</comment>
<evidence type="ECO:0000256" key="2">
    <source>
        <dbReference type="ARBA" id="ARBA00022723"/>
    </source>
</evidence>
<gene>
    <name evidence="15" type="ORF">L9F63_005693</name>
</gene>
<name>A0AAD7ZBK6_DIPPU</name>
<feature type="non-terminal residue" evidence="15">
    <location>
        <position position="157"/>
    </location>
</feature>
<keyword evidence="6" id="KW-0238">DNA-binding</keyword>
<dbReference type="FunFam" id="3.30.50.10:FF:000003">
    <property type="entry name" value="Nuclear orphan receptor ROR-beta"/>
    <property type="match status" value="1"/>
</dbReference>
<proteinExistence type="predicted"/>
<evidence type="ECO:0000256" key="4">
    <source>
        <dbReference type="ARBA" id="ARBA00022833"/>
    </source>
</evidence>
<dbReference type="PANTHER" id="PTHR45805:SF2">
    <property type="entry name" value="NUCLEAR HORMONE RECEPTOR HR3-RELATED"/>
    <property type="match status" value="1"/>
</dbReference>
<reference evidence="15" key="2">
    <citation type="submission" date="2023-05" db="EMBL/GenBank/DDBJ databases">
        <authorList>
            <person name="Fouks B."/>
        </authorList>
    </citation>
    <scope>NUCLEOTIDE SEQUENCE</scope>
    <source>
        <strain evidence="15">Stay&amp;Tobe</strain>
        <tissue evidence="15">Testes</tissue>
    </source>
</reference>
<evidence type="ECO:0000256" key="6">
    <source>
        <dbReference type="ARBA" id="ARBA00023125"/>
    </source>
</evidence>
<keyword evidence="3" id="KW-0863">Zinc-finger</keyword>
<dbReference type="PRINTS" id="PR00047">
    <property type="entry name" value="STROIDFINGER"/>
</dbReference>
<dbReference type="PANTHER" id="PTHR45805">
    <property type="entry name" value="NUCLEAR HORMONE RECEPTOR HR3-RELATED"/>
    <property type="match status" value="1"/>
</dbReference>
<evidence type="ECO:0000256" key="8">
    <source>
        <dbReference type="ARBA" id="ARBA00023170"/>
    </source>
</evidence>
<dbReference type="Gene3D" id="3.30.50.10">
    <property type="entry name" value="Erythroid Transcription Factor GATA-1, subunit A"/>
    <property type="match status" value="1"/>
</dbReference>
<evidence type="ECO:0000256" key="9">
    <source>
        <dbReference type="ARBA" id="ARBA00023242"/>
    </source>
</evidence>
<dbReference type="InterPro" id="IPR013088">
    <property type="entry name" value="Znf_NHR/GATA"/>
</dbReference>
<evidence type="ECO:0000256" key="5">
    <source>
        <dbReference type="ARBA" id="ARBA00023015"/>
    </source>
</evidence>